<dbReference type="SUPFAM" id="SSF57850">
    <property type="entry name" value="RING/U-box"/>
    <property type="match status" value="3"/>
</dbReference>
<dbReference type="Pfam" id="PF00569">
    <property type="entry name" value="ZZ"/>
    <property type="match status" value="3"/>
</dbReference>
<organism evidence="5 6">
    <name type="scientific">Mycena venus</name>
    <dbReference type="NCBI Taxonomy" id="2733690"/>
    <lineage>
        <taxon>Eukaryota</taxon>
        <taxon>Fungi</taxon>
        <taxon>Dikarya</taxon>
        <taxon>Basidiomycota</taxon>
        <taxon>Agaricomycotina</taxon>
        <taxon>Agaricomycetes</taxon>
        <taxon>Agaricomycetidae</taxon>
        <taxon>Agaricales</taxon>
        <taxon>Marasmiineae</taxon>
        <taxon>Mycenaceae</taxon>
        <taxon>Mycena</taxon>
    </lineage>
</organism>
<dbReference type="PANTHER" id="PTHR15090">
    <property type="entry name" value="SEQUESTOSOME 1-RELATED"/>
    <property type="match status" value="1"/>
</dbReference>
<dbReference type="Proteomes" id="UP000620124">
    <property type="component" value="Unassembled WGS sequence"/>
</dbReference>
<dbReference type="OrthoDB" id="7873042at2759"/>
<feature type="domain" description="ZZ-type" evidence="4">
    <location>
        <begin position="117"/>
        <end position="163"/>
    </location>
</feature>
<dbReference type="GO" id="GO:0070530">
    <property type="term" value="F:K63-linked polyubiquitin modification-dependent protein binding"/>
    <property type="evidence" value="ECO:0007669"/>
    <property type="project" value="TreeGrafter"/>
</dbReference>
<accession>A0A8H6X2A1</accession>
<keyword evidence="6" id="KW-1185">Reference proteome</keyword>
<dbReference type="GO" id="GO:0005080">
    <property type="term" value="F:protein kinase C binding"/>
    <property type="evidence" value="ECO:0007669"/>
    <property type="project" value="TreeGrafter"/>
</dbReference>
<dbReference type="SMART" id="SM00291">
    <property type="entry name" value="ZnF_ZZ"/>
    <property type="match status" value="3"/>
</dbReference>
<evidence type="ECO:0000259" key="4">
    <source>
        <dbReference type="SMART" id="SM00291"/>
    </source>
</evidence>
<dbReference type="Gene3D" id="3.30.60.90">
    <property type="match status" value="3"/>
</dbReference>
<evidence type="ECO:0000256" key="2">
    <source>
        <dbReference type="ARBA" id="ARBA00022771"/>
    </source>
</evidence>
<feature type="domain" description="ZZ-type" evidence="4">
    <location>
        <begin position="27"/>
        <end position="73"/>
    </location>
</feature>
<dbReference type="InterPro" id="IPR000433">
    <property type="entry name" value="Znf_ZZ"/>
</dbReference>
<dbReference type="GO" id="GO:0000423">
    <property type="term" value="P:mitophagy"/>
    <property type="evidence" value="ECO:0007669"/>
    <property type="project" value="TreeGrafter"/>
</dbReference>
<reference evidence="5" key="1">
    <citation type="submission" date="2020-05" db="EMBL/GenBank/DDBJ databases">
        <title>Mycena genomes resolve the evolution of fungal bioluminescence.</title>
        <authorList>
            <person name="Tsai I.J."/>
        </authorList>
    </citation>
    <scope>NUCLEOTIDE SEQUENCE</scope>
    <source>
        <strain evidence="5">CCC161011</strain>
    </source>
</reference>
<name>A0A8H6X2A1_9AGAR</name>
<evidence type="ECO:0000256" key="1">
    <source>
        <dbReference type="ARBA" id="ARBA00022723"/>
    </source>
</evidence>
<feature type="domain" description="ZZ-type" evidence="4">
    <location>
        <begin position="207"/>
        <end position="255"/>
    </location>
</feature>
<protein>
    <submittedName>
        <fullName evidence="5">ZZ-type domain-containing protein</fullName>
    </submittedName>
</protein>
<dbReference type="GO" id="GO:0016235">
    <property type="term" value="C:aggresome"/>
    <property type="evidence" value="ECO:0007669"/>
    <property type="project" value="TreeGrafter"/>
</dbReference>
<gene>
    <name evidence="5" type="ORF">MVEN_02374400</name>
</gene>
<keyword evidence="2" id="KW-0863">Zinc-finger</keyword>
<evidence type="ECO:0000313" key="5">
    <source>
        <dbReference type="EMBL" id="KAF7333093.1"/>
    </source>
</evidence>
<dbReference type="GO" id="GO:0007032">
    <property type="term" value="P:endosome organization"/>
    <property type="evidence" value="ECO:0007669"/>
    <property type="project" value="TreeGrafter"/>
</dbReference>
<dbReference type="PANTHER" id="PTHR15090:SF0">
    <property type="entry name" value="SEQUESTOSOME-1"/>
    <property type="match status" value="1"/>
</dbReference>
<dbReference type="InterPro" id="IPR043145">
    <property type="entry name" value="Znf_ZZ_sf"/>
</dbReference>
<keyword evidence="1" id="KW-0479">Metal-binding</keyword>
<comment type="caution">
    <text evidence="5">The sequence shown here is derived from an EMBL/GenBank/DDBJ whole genome shotgun (WGS) entry which is preliminary data.</text>
</comment>
<dbReference type="GO" id="GO:0008270">
    <property type="term" value="F:zinc ion binding"/>
    <property type="evidence" value="ECO:0007669"/>
    <property type="project" value="UniProtKB-KW"/>
</dbReference>
<evidence type="ECO:0000313" key="6">
    <source>
        <dbReference type="Proteomes" id="UP000620124"/>
    </source>
</evidence>
<dbReference type="GO" id="GO:0044753">
    <property type="term" value="C:amphisome"/>
    <property type="evidence" value="ECO:0007669"/>
    <property type="project" value="TreeGrafter"/>
</dbReference>
<evidence type="ECO:0000256" key="3">
    <source>
        <dbReference type="ARBA" id="ARBA00022833"/>
    </source>
</evidence>
<dbReference type="EMBL" id="JACAZI010000030">
    <property type="protein sequence ID" value="KAF7333093.1"/>
    <property type="molecule type" value="Genomic_DNA"/>
</dbReference>
<dbReference type="AlphaFoldDB" id="A0A8H6X2A1"/>
<dbReference type="InterPro" id="IPR052260">
    <property type="entry name" value="Autophagy_Rcpt_SigReg"/>
</dbReference>
<dbReference type="GO" id="GO:0035973">
    <property type="term" value="P:aggrephagy"/>
    <property type="evidence" value="ECO:0007669"/>
    <property type="project" value="TreeGrafter"/>
</dbReference>
<proteinExistence type="predicted"/>
<keyword evidence="3" id="KW-0862">Zinc</keyword>
<sequence length="283" mass="30449">MPVQPPPYSPPSCAIRPQLPPSAQSVARNYWGCDGCDTVIAAAHPRVRCLICHSYDLCAVCALGERFTGQHTSAHPTAIFITSGSLNQPPVISQTWITYGANSHSPLDTRLRSHIVAHSGHICDFCETGIPAAHPRVRCLICPDYDLCAVCALGGRFAGEYMSAHSTVIFLTSGGRNQPPVISQTGISYGPNSPSTLNTQLQSSALPQHVINQMCNGCLTAIPAAHPRVRCLICHDYDLCAVCALSERFTGNHTSAHPTAVFLICGDRNRPSVACRTRISYWG</sequence>